<evidence type="ECO:0000259" key="4">
    <source>
        <dbReference type="Pfam" id="PF24053"/>
    </source>
</evidence>
<protein>
    <recommendedName>
        <fullName evidence="4">DUF7356 domain-containing protein</fullName>
    </recommendedName>
</protein>
<feature type="chain" id="PRO_5022818252" description="DUF7356 domain-containing protein" evidence="3">
    <location>
        <begin position="23"/>
        <end position="286"/>
    </location>
</feature>
<dbReference type="InterPro" id="IPR055780">
    <property type="entry name" value="DUF7356"/>
</dbReference>
<keyword evidence="2" id="KW-0812">Transmembrane</keyword>
<dbReference type="Pfam" id="PF24053">
    <property type="entry name" value="DUF7356"/>
    <property type="match status" value="1"/>
</dbReference>
<keyword evidence="2" id="KW-1133">Transmembrane helix</keyword>
<feature type="region of interest" description="Disordered" evidence="1">
    <location>
        <begin position="239"/>
        <end position="286"/>
    </location>
</feature>
<evidence type="ECO:0000256" key="3">
    <source>
        <dbReference type="SAM" id="SignalP"/>
    </source>
</evidence>
<dbReference type="AlphaFoldDB" id="A0A5B7BIK2"/>
<accession>A0A5B7BIK2</accession>
<gene>
    <name evidence="5" type="ORF">Din_037529</name>
</gene>
<evidence type="ECO:0000256" key="2">
    <source>
        <dbReference type="SAM" id="Phobius"/>
    </source>
</evidence>
<feature type="transmembrane region" description="Helical" evidence="2">
    <location>
        <begin position="186"/>
        <end position="204"/>
    </location>
</feature>
<feature type="region of interest" description="Disordered" evidence="1">
    <location>
        <begin position="39"/>
        <end position="59"/>
    </location>
</feature>
<proteinExistence type="predicted"/>
<organism evidence="5">
    <name type="scientific">Davidia involucrata</name>
    <name type="common">Dove tree</name>
    <dbReference type="NCBI Taxonomy" id="16924"/>
    <lineage>
        <taxon>Eukaryota</taxon>
        <taxon>Viridiplantae</taxon>
        <taxon>Streptophyta</taxon>
        <taxon>Embryophyta</taxon>
        <taxon>Tracheophyta</taxon>
        <taxon>Spermatophyta</taxon>
        <taxon>Magnoliopsida</taxon>
        <taxon>eudicotyledons</taxon>
        <taxon>Gunneridae</taxon>
        <taxon>Pentapetalae</taxon>
        <taxon>asterids</taxon>
        <taxon>Cornales</taxon>
        <taxon>Nyssaceae</taxon>
        <taxon>Davidia</taxon>
    </lineage>
</organism>
<reference evidence="5" key="1">
    <citation type="submission" date="2019-08" db="EMBL/GenBank/DDBJ databases">
        <title>Reference gene set and small RNA set construction with multiple tissues from Davidia involucrata Baill.</title>
        <authorList>
            <person name="Yang H."/>
            <person name="Zhou C."/>
            <person name="Li G."/>
            <person name="Wang J."/>
            <person name="Gao P."/>
            <person name="Wang M."/>
            <person name="Wang R."/>
            <person name="Zhao Y."/>
        </authorList>
    </citation>
    <scope>NUCLEOTIDE SEQUENCE</scope>
    <source>
        <tissue evidence="5">Mixed with DoveR01_LX</tissue>
    </source>
</reference>
<feature type="signal peptide" evidence="3">
    <location>
        <begin position="1"/>
        <end position="22"/>
    </location>
</feature>
<name>A0A5B7BIK2_DAVIN</name>
<evidence type="ECO:0000313" key="5">
    <source>
        <dbReference type="EMBL" id="MPA68088.1"/>
    </source>
</evidence>
<dbReference type="EMBL" id="GHES01037529">
    <property type="protein sequence ID" value="MPA68088.1"/>
    <property type="molecule type" value="Transcribed_RNA"/>
</dbReference>
<sequence>MYRKLILMVVLLILLVPQESNASLIQMFRKLVERDDPNEKTIRVSPSPSPVPSANDFGHMNSEDDHTYTNERCEMVSNKCQDNKNMTACIPHAGSGSQGSFLLIQNDGEISLKVNFTILPVNITYGEIDLLEHRAKKINISANVEGSQSIVLHAGNGDCEIHMRSSAPENFYKQFPYATYVTPINGAYLLFLTALIIGGTWACCKLGKRGRNLDGVPYQELEMGQQESLSGMNVETAEGWDQGWDDDWDEEKAVKSPSGNHVGNGQANGFTSRSSKSDGWGNDWDD</sequence>
<feature type="domain" description="DUF7356" evidence="4">
    <location>
        <begin position="66"/>
        <end position="166"/>
    </location>
</feature>
<dbReference type="PANTHER" id="PTHR34200">
    <property type="entry name" value="DENTIN SIALOPHOSPHOPROTEIN-LIKE ISOFORM X1"/>
    <property type="match status" value="1"/>
</dbReference>
<keyword evidence="3" id="KW-0732">Signal</keyword>
<evidence type="ECO:0000256" key="1">
    <source>
        <dbReference type="SAM" id="MobiDB-lite"/>
    </source>
</evidence>
<dbReference type="PANTHER" id="PTHR34200:SF2">
    <property type="entry name" value="TRANSMEMBRANE PROTEIN"/>
    <property type="match status" value="1"/>
</dbReference>
<feature type="compositionally biased region" description="Polar residues" evidence="1">
    <location>
        <begin position="257"/>
        <end position="274"/>
    </location>
</feature>
<keyword evidence="2" id="KW-0472">Membrane</keyword>